<evidence type="ECO:0000313" key="2">
    <source>
        <dbReference type="EMBL" id="CUR51690.1"/>
    </source>
</evidence>
<dbReference type="SUPFAM" id="SSF46785">
    <property type="entry name" value="Winged helix' DNA-binding domain"/>
    <property type="match status" value="1"/>
</dbReference>
<dbReference type="CDD" id="cd00090">
    <property type="entry name" value="HTH_ARSR"/>
    <property type="match status" value="1"/>
</dbReference>
<dbReference type="Pfam" id="PF08461">
    <property type="entry name" value="WHD_RNase_R"/>
    <property type="match status" value="1"/>
</dbReference>
<accession>A0A128A2V6</accession>
<keyword evidence="3" id="KW-1185">Reference proteome</keyword>
<dbReference type="Gene3D" id="1.10.10.10">
    <property type="entry name" value="Winged helix-like DNA-binding domain superfamily/Winged helix DNA-binding domain"/>
    <property type="match status" value="1"/>
</dbReference>
<dbReference type="InterPro" id="IPR001845">
    <property type="entry name" value="HTH_ArsR_DNA-bd_dom"/>
</dbReference>
<reference evidence="3" key="1">
    <citation type="submission" date="2015-10" db="EMBL/GenBank/DDBJ databases">
        <authorList>
            <person name="Lehtovirta-Morley L.E."/>
            <person name="Vieille C."/>
        </authorList>
    </citation>
    <scope>NUCLEOTIDE SEQUENCE [LARGE SCALE GENOMIC DNA]</scope>
</reference>
<dbReference type="InterPro" id="IPR036388">
    <property type="entry name" value="WH-like_DNA-bd_sf"/>
</dbReference>
<dbReference type="InterPro" id="IPR013668">
    <property type="entry name" value="RNase_R_HTH_12"/>
</dbReference>
<dbReference type="Proteomes" id="UP000196239">
    <property type="component" value="Chromosome 1"/>
</dbReference>
<dbReference type="InterPro" id="IPR011991">
    <property type="entry name" value="ArsR-like_HTH"/>
</dbReference>
<protein>
    <submittedName>
        <fullName evidence="2">Transcriptional regulator, ArsR family</fullName>
    </submittedName>
</protein>
<dbReference type="SMART" id="SM00418">
    <property type="entry name" value="HTH_ARSR"/>
    <property type="match status" value="1"/>
</dbReference>
<dbReference type="PRINTS" id="PR00778">
    <property type="entry name" value="HTHARSR"/>
</dbReference>
<evidence type="ECO:0000259" key="1">
    <source>
        <dbReference type="SMART" id="SM00418"/>
    </source>
</evidence>
<dbReference type="InterPro" id="IPR036390">
    <property type="entry name" value="WH_DNA-bd_sf"/>
</dbReference>
<dbReference type="KEGG" id="ndv:NDEV_0925"/>
<dbReference type="EMBL" id="LN890280">
    <property type="protein sequence ID" value="CUR51690.1"/>
    <property type="molecule type" value="Genomic_DNA"/>
</dbReference>
<feature type="domain" description="HTH arsR-type" evidence="1">
    <location>
        <begin position="20"/>
        <end position="108"/>
    </location>
</feature>
<dbReference type="GO" id="GO:0003700">
    <property type="term" value="F:DNA-binding transcription factor activity"/>
    <property type="evidence" value="ECO:0007669"/>
    <property type="project" value="InterPro"/>
</dbReference>
<proteinExistence type="predicted"/>
<sequence length="178" mass="20059">MSTLLQKEIKISKILSTNADQAKALDDTARIKILQILYHKQLATEQIVDELNKMGYKKATTTIRHHIDVLKNAGLIEIVKMEEVRGAVMKYYGTSVRVMGTKLPANFEADFSKTIADTSVKLEKVIKNIIESSGSKIKKKSSKNASSESNYEEHIMMEIVNRAMTKVFENNGQLILQK</sequence>
<organism evidence="2 3">
    <name type="scientific">Nitrosotalea devaniterrae</name>
    <dbReference type="NCBI Taxonomy" id="1078905"/>
    <lineage>
        <taxon>Archaea</taxon>
        <taxon>Nitrososphaerota</taxon>
        <taxon>Nitrososphaeria</taxon>
        <taxon>Nitrosotaleales</taxon>
        <taxon>Nitrosotaleaceae</taxon>
        <taxon>Nitrosotalea</taxon>
    </lineage>
</organism>
<name>A0A128A2V6_9ARCH</name>
<dbReference type="AlphaFoldDB" id="A0A128A2V6"/>
<gene>
    <name evidence="2" type="ORF">NDEV_0925</name>
</gene>
<evidence type="ECO:0000313" key="3">
    <source>
        <dbReference type="Proteomes" id="UP000196239"/>
    </source>
</evidence>